<keyword evidence="4 9" id="KW-0812">Transmembrane</keyword>
<dbReference type="PANTHER" id="PTHR28259">
    <property type="entry name" value="FLUORIDE EXPORT PROTEIN 1-RELATED"/>
    <property type="match status" value="1"/>
</dbReference>
<dbReference type="Pfam" id="PF02537">
    <property type="entry name" value="CRCB"/>
    <property type="match status" value="2"/>
</dbReference>
<dbReference type="GO" id="GO:0005886">
    <property type="term" value="C:plasma membrane"/>
    <property type="evidence" value="ECO:0007669"/>
    <property type="project" value="UniProtKB-SubCell"/>
</dbReference>
<feature type="transmembrane region" description="Helical" evidence="9">
    <location>
        <begin position="309"/>
        <end position="332"/>
    </location>
</feature>
<comment type="similarity">
    <text evidence="7">Belongs to the fluoride channel Fluc/FEX (TC 1.A.43) family.</text>
</comment>
<evidence type="ECO:0000256" key="1">
    <source>
        <dbReference type="ARBA" id="ARBA00002598"/>
    </source>
</evidence>
<comment type="subcellular location">
    <subcellularLocation>
        <location evidence="2">Cell membrane</location>
        <topology evidence="2">Multi-pass membrane protein</topology>
    </subcellularLocation>
</comment>
<keyword evidence="3" id="KW-1003">Cell membrane</keyword>
<evidence type="ECO:0000256" key="3">
    <source>
        <dbReference type="ARBA" id="ARBA00022475"/>
    </source>
</evidence>
<dbReference type="AlphaFoldDB" id="A0A8J6B1Y1"/>
<feature type="transmembrane region" description="Helical" evidence="9">
    <location>
        <begin position="277"/>
        <end position="297"/>
    </location>
</feature>
<evidence type="ECO:0000256" key="7">
    <source>
        <dbReference type="ARBA" id="ARBA00035120"/>
    </source>
</evidence>
<feature type="transmembrane region" description="Helical" evidence="9">
    <location>
        <begin position="338"/>
        <end position="359"/>
    </location>
</feature>
<evidence type="ECO:0000256" key="6">
    <source>
        <dbReference type="ARBA" id="ARBA00023136"/>
    </source>
</evidence>
<dbReference type="OrthoDB" id="10260340at2759"/>
<dbReference type="PANTHER" id="PTHR28259:SF1">
    <property type="entry name" value="FLUORIDE EXPORT PROTEIN 1-RELATED"/>
    <property type="match status" value="1"/>
</dbReference>
<organism evidence="10 11">
    <name type="scientific">Carpediemonas membranifera</name>
    <dbReference type="NCBI Taxonomy" id="201153"/>
    <lineage>
        <taxon>Eukaryota</taxon>
        <taxon>Metamonada</taxon>
        <taxon>Carpediemonas-like organisms</taxon>
        <taxon>Carpediemonas</taxon>
    </lineage>
</organism>
<comment type="catalytic activity">
    <reaction evidence="8">
        <text>fluoride(in) = fluoride(out)</text>
        <dbReference type="Rhea" id="RHEA:76159"/>
        <dbReference type="ChEBI" id="CHEBI:17051"/>
    </reaction>
    <physiologicalReaction direction="left-to-right" evidence="8">
        <dbReference type="Rhea" id="RHEA:76160"/>
    </physiologicalReaction>
</comment>
<evidence type="ECO:0000256" key="8">
    <source>
        <dbReference type="ARBA" id="ARBA00035585"/>
    </source>
</evidence>
<keyword evidence="5 9" id="KW-1133">Transmembrane helix</keyword>
<evidence type="ECO:0000256" key="2">
    <source>
        <dbReference type="ARBA" id="ARBA00004651"/>
    </source>
</evidence>
<evidence type="ECO:0000256" key="5">
    <source>
        <dbReference type="ARBA" id="ARBA00022989"/>
    </source>
</evidence>
<feature type="transmembrane region" description="Helical" evidence="9">
    <location>
        <begin position="186"/>
        <end position="208"/>
    </location>
</feature>
<sequence>MAMDAAKTDLISVLDQLQAHWTVLEAELEEINGDIANLEACVKKYGDNFLPNVQFLKELRQTKKTRMKHIIESMDAFNQNLIGSRRLIKTLETQPLVGSGPTAPQVLPARQFDIVGKPARQRMKQGWIWLEVAVFAIVGALTRYFLEVLTRSFMGISNWAPNALGGFYMGAIASSHVSLDDKATSILSTALGAGLAGSTSTFSSLFVGHVTRDGDSLVKYIPGLQIVPYLTCVALCYACYRWGRQLTITPTMIAVVAVLVAVGVISCDSFIHSDLRVALILVASPCAVLGATVRLYLAGQLDSRLANRCLGLPVGTLLVNVAGSGLAMALAVCARRTGWVWVGHASSGLCGALTTLSSLAKQLSGMGMGRALLYLCLTTGLAYTVVTAVVAVDEAL</sequence>
<name>A0A8J6B1Y1_9EUKA</name>
<keyword evidence="11" id="KW-1185">Reference proteome</keyword>
<proteinExistence type="inferred from homology"/>
<feature type="transmembrane region" description="Helical" evidence="9">
    <location>
        <begin position="371"/>
        <end position="392"/>
    </location>
</feature>
<protein>
    <submittedName>
        <fullName evidence="10">Uncharacterized protein</fullName>
    </submittedName>
</protein>
<keyword evidence="6 9" id="KW-0472">Membrane</keyword>
<feature type="transmembrane region" description="Helical" evidence="9">
    <location>
        <begin position="127"/>
        <end position="146"/>
    </location>
</feature>
<gene>
    <name evidence="10" type="ORF">J8273_7536</name>
</gene>
<evidence type="ECO:0000256" key="9">
    <source>
        <dbReference type="SAM" id="Phobius"/>
    </source>
</evidence>
<dbReference type="GO" id="GO:1903425">
    <property type="term" value="F:fluoride transmembrane transporter activity"/>
    <property type="evidence" value="ECO:0007669"/>
    <property type="project" value="TreeGrafter"/>
</dbReference>
<evidence type="ECO:0000313" key="10">
    <source>
        <dbReference type="EMBL" id="KAG9391262.1"/>
    </source>
</evidence>
<accession>A0A8J6B1Y1</accession>
<evidence type="ECO:0000256" key="4">
    <source>
        <dbReference type="ARBA" id="ARBA00022692"/>
    </source>
</evidence>
<feature type="transmembrane region" description="Helical" evidence="9">
    <location>
        <begin position="220"/>
        <end position="240"/>
    </location>
</feature>
<reference evidence="10" key="1">
    <citation type="submission" date="2021-05" db="EMBL/GenBank/DDBJ databases">
        <title>A free-living protist that lacks canonical eukaryotic 1 DNA replication and segregation systems.</title>
        <authorList>
            <person name="Salas-Leiva D.E."/>
            <person name="Tromer E.C."/>
            <person name="Curtis B.A."/>
            <person name="Jerlstrom-Hultqvist J."/>
            <person name="Kolisko M."/>
            <person name="Yi Z."/>
            <person name="Salas-Leiva J.S."/>
            <person name="Gallot-Lavallee L."/>
            <person name="Kops G.J.P.L."/>
            <person name="Archibald J.M."/>
            <person name="Simpson A.G.B."/>
            <person name="Roger A.J."/>
        </authorList>
    </citation>
    <scope>NUCLEOTIDE SEQUENCE</scope>
    <source>
        <strain evidence="10">BICM</strain>
    </source>
</reference>
<comment type="function">
    <text evidence="1">Fluoride channel required for the rapid expulsion of cytoplasmic fluoride.</text>
</comment>
<dbReference type="InterPro" id="IPR003691">
    <property type="entry name" value="FluC"/>
</dbReference>
<comment type="caution">
    <text evidence="10">The sequence shown here is derived from an EMBL/GenBank/DDBJ whole genome shotgun (WGS) entry which is preliminary data.</text>
</comment>
<feature type="transmembrane region" description="Helical" evidence="9">
    <location>
        <begin position="158"/>
        <end position="179"/>
    </location>
</feature>
<evidence type="ECO:0000313" key="11">
    <source>
        <dbReference type="Proteomes" id="UP000717585"/>
    </source>
</evidence>
<dbReference type="EMBL" id="JAHDYR010000062">
    <property type="protein sequence ID" value="KAG9391262.1"/>
    <property type="molecule type" value="Genomic_DNA"/>
</dbReference>
<feature type="transmembrane region" description="Helical" evidence="9">
    <location>
        <begin position="252"/>
        <end position="271"/>
    </location>
</feature>
<dbReference type="Proteomes" id="UP000717585">
    <property type="component" value="Unassembled WGS sequence"/>
</dbReference>